<name>A0ABU6NC06_9BACI</name>
<evidence type="ECO:0000313" key="1">
    <source>
        <dbReference type="EMBL" id="MED3562235.1"/>
    </source>
</evidence>
<dbReference type="Proteomes" id="UP001330749">
    <property type="component" value="Unassembled WGS sequence"/>
</dbReference>
<dbReference type="RefSeq" id="WP_327967136.1">
    <property type="nucleotide sequence ID" value="NZ_JARMQG010000084.1"/>
</dbReference>
<reference evidence="1 2" key="1">
    <citation type="submission" date="2023-03" db="EMBL/GenBank/DDBJ databases">
        <title>Bacillus Genome Sequencing.</title>
        <authorList>
            <person name="Dunlap C."/>
        </authorList>
    </citation>
    <scope>NUCLEOTIDE SEQUENCE [LARGE SCALE GENOMIC DNA]</scope>
    <source>
        <strain evidence="1 2">B-14544</strain>
    </source>
</reference>
<protein>
    <submittedName>
        <fullName evidence="1">Uncharacterized protein</fullName>
    </submittedName>
</protein>
<comment type="caution">
    <text evidence="1">The sequence shown here is derived from an EMBL/GenBank/DDBJ whole genome shotgun (WGS) entry which is preliminary data.</text>
</comment>
<accession>A0ABU6NC06</accession>
<evidence type="ECO:0000313" key="2">
    <source>
        <dbReference type="Proteomes" id="UP001330749"/>
    </source>
</evidence>
<keyword evidence="2" id="KW-1185">Reference proteome</keyword>
<organism evidence="1 2">
    <name type="scientific">Bacillus xiapuensis</name>
    <dbReference type="NCBI Taxonomy" id="2014075"/>
    <lineage>
        <taxon>Bacteria</taxon>
        <taxon>Bacillati</taxon>
        <taxon>Bacillota</taxon>
        <taxon>Bacilli</taxon>
        <taxon>Bacillales</taxon>
        <taxon>Bacillaceae</taxon>
        <taxon>Bacillus</taxon>
    </lineage>
</organism>
<sequence length="71" mass="8326">MKRYIWNLLIAVDQFFNALFFGDPDETMSSRMGKHVAKNDCPFCNLVCKFLNFFEKDHCVKSIENDEGKPM</sequence>
<proteinExistence type="predicted"/>
<dbReference type="EMBL" id="JARMQG010000084">
    <property type="protein sequence ID" value="MED3562235.1"/>
    <property type="molecule type" value="Genomic_DNA"/>
</dbReference>
<gene>
    <name evidence="1" type="ORF">P4447_07190</name>
</gene>